<evidence type="ECO:0000256" key="3">
    <source>
        <dbReference type="ARBA" id="ARBA00022895"/>
    </source>
</evidence>
<keyword evidence="2" id="KW-0158">Chromosome</keyword>
<comment type="subcellular location">
    <subcellularLocation>
        <location evidence="1">Chromosome</location>
        <location evidence="1">Telomere</location>
    </subcellularLocation>
</comment>
<evidence type="ECO:0000256" key="1">
    <source>
        <dbReference type="ARBA" id="ARBA00004574"/>
    </source>
</evidence>
<dbReference type="SUPFAM" id="SSF50249">
    <property type="entry name" value="Nucleic acid-binding proteins"/>
    <property type="match status" value="2"/>
</dbReference>
<accession>A0AA48L9K5</accession>
<keyword evidence="8" id="KW-1185">Reference proteome</keyword>
<feature type="compositionally biased region" description="Pro residues" evidence="5">
    <location>
        <begin position="291"/>
        <end position="307"/>
    </location>
</feature>
<dbReference type="EMBL" id="AP028218">
    <property type="protein sequence ID" value="BEI94493.1"/>
    <property type="molecule type" value="Genomic_DNA"/>
</dbReference>
<feature type="region of interest" description="Disordered" evidence="5">
    <location>
        <begin position="134"/>
        <end position="333"/>
    </location>
</feature>
<evidence type="ECO:0000313" key="8">
    <source>
        <dbReference type="Proteomes" id="UP001233271"/>
    </source>
</evidence>
<evidence type="ECO:0000313" key="7">
    <source>
        <dbReference type="EMBL" id="BEI94493.1"/>
    </source>
</evidence>
<gene>
    <name evidence="7" type="ORF">CcaverHIS019_0700650</name>
</gene>
<dbReference type="GeneID" id="85498363"/>
<dbReference type="GO" id="GO:0000783">
    <property type="term" value="C:nuclear telomere cap complex"/>
    <property type="evidence" value="ECO:0007669"/>
    <property type="project" value="TreeGrafter"/>
</dbReference>
<keyword evidence="4" id="KW-0238">DNA-binding</keyword>
<dbReference type="KEGG" id="ccac:CcaHIS019_0700650"/>
<dbReference type="GO" id="GO:0016233">
    <property type="term" value="P:telomere capping"/>
    <property type="evidence" value="ECO:0007669"/>
    <property type="project" value="TreeGrafter"/>
</dbReference>
<dbReference type="AlphaFoldDB" id="A0AA48L9K5"/>
<dbReference type="InterPro" id="IPR012340">
    <property type="entry name" value="NA-bd_OB-fold"/>
</dbReference>
<keyword evidence="3" id="KW-0779">Telomere</keyword>
<dbReference type="GO" id="GO:0032210">
    <property type="term" value="P:regulation of telomere maintenance via telomerase"/>
    <property type="evidence" value="ECO:0007669"/>
    <property type="project" value="TreeGrafter"/>
</dbReference>
<evidence type="ECO:0000259" key="6">
    <source>
        <dbReference type="Pfam" id="PF02765"/>
    </source>
</evidence>
<dbReference type="Pfam" id="PF02765">
    <property type="entry name" value="POT1"/>
    <property type="match status" value="1"/>
</dbReference>
<sequence length="973" mass="107333">MAFSSDDLVEGVTFPEVMQEGRLAAVFPFVATFPTVKFMLRVRVPNTSDYGSSKLATFYPVIEVLPVRAGPEADDEARSNTDWLLRHAGRNISVQLGGLRISRVETEGGRLTIHCSAVGPRLVLAGGSRQLLRERSKAATAPRWAFHTPSPAPQLETEARQQIRETSAELSPSKLNPEQAATVPLNEPRPSPAQAQRVPLTSHRSRSPRPLSTHAREFKSFKRPPPASEPGKREEKRQRFPSPQASAQAGPSRVTMVTHRIAQTRPFPHPTSPSHPSSPKAAVTRQEPELPESPPPRLRVSPEPPVVTPGRRLSVGASPVPTPEVQRSRFSSSAAADRAARRATILARKAELLAQLRDLEEQDVQERLVADSRVQLASEVQTHELAAGYIRRAAEERIRQANAARLAQEAAKEDERAVEASRLEEPFTVGKWTYTPLGALVSGTTRHVMGVIQRVDPAKETRGGDWALHIYIRDPTSSEGDDTAVTVFRQEAEIQNQPFHIGQAVLFRNLKITPWNNRPKGHAYRTPASEWCILLGGKKTVPGGQPQPHPIYQDEITRLKALAKWYREAGGTASGRQHTTDTSTSRLSSKRRTLGEVTPGDFFDATVKIMHVHTRDTYATTQARSKYELYITDGTVNPQPTHNFHNVDIGTPPGALMCLTVFSNVDEASERLFKYGAILHFKNVNANRYRGQGDLELKWSDKVTGEQLDKGWKDKRCFPVEADKPEAIEIEERIKALKAAHSRGETLATPSHQHQHAQTSAVQTLPSAPRPVPTISSALMTKFTDEASHPRSTVAQILANTTAPNRFRTLARVKAIHSRDAKGSAKGDLAVLWCKRCNNTFAKDHCQTCNDRSMKNAEVRWQLLLVLEPEHADGEETPPDCAAVVVLDGDEAAAILPALPPLAPGPNEVARLRKRISGYDKFKKPVQDLLLGPDVNGERTPPLIDWTVESYASGPNGQLDHLCFRVFGMRSGG</sequence>
<feature type="domain" description="Telomeric single stranded DNA binding POT1/Cdc13" evidence="6">
    <location>
        <begin position="435"/>
        <end position="566"/>
    </location>
</feature>
<dbReference type="PANTHER" id="PTHR14513:SF0">
    <property type="entry name" value="PROTECTION OF TELOMERES PROTEIN 1"/>
    <property type="match status" value="1"/>
</dbReference>
<dbReference type="InterPro" id="IPR011564">
    <property type="entry name" value="Telomer_end-bd_POT1/Cdc13"/>
</dbReference>
<name>A0AA48L9K5_9TREE</name>
<evidence type="ECO:0000256" key="4">
    <source>
        <dbReference type="ARBA" id="ARBA00023125"/>
    </source>
</evidence>
<feature type="region of interest" description="Disordered" evidence="5">
    <location>
        <begin position="570"/>
        <end position="591"/>
    </location>
</feature>
<evidence type="ECO:0000256" key="2">
    <source>
        <dbReference type="ARBA" id="ARBA00022454"/>
    </source>
</evidence>
<feature type="compositionally biased region" description="Basic and acidic residues" evidence="5">
    <location>
        <begin position="157"/>
        <end position="167"/>
    </location>
</feature>
<dbReference type="PANTHER" id="PTHR14513">
    <property type="entry name" value="PROTECTION OF TELOMERES 1"/>
    <property type="match status" value="1"/>
</dbReference>
<dbReference type="Proteomes" id="UP001233271">
    <property type="component" value="Chromosome 7a"/>
</dbReference>
<dbReference type="GO" id="GO:0098505">
    <property type="term" value="F:G-rich strand telomeric DNA binding"/>
    <property type="evidence" value="ECO:0007669"/>
    <property type="project" value="TreeGrafter"/>
</dbReference>
<organism evidence="7 8">
    <name type="scientific">Cutaneotrichosporon cavernicola</name>
    <dbReference type="NCBI Taxonomy" id="279322"/>
    <lineage>
        <taxon>Eukaryota</taxon>
        <taxon>Fungi</taxon>
        <taxon>Dikarya</taxon>
        <taxon>Basidiomycota</taxon>
        <taxon>Agaricomycotina</taxon>
        <taxon>Tremellomycetes</taxon>
        <taxon>Trichosporonales</taxon>
        <taxon>Trichosporonaceae</taxon>
        <taxon>Cutaneotrichosporon</taxon>
    </lineage>
</organism>
<dbReference type="GO" id="GO:0010521">
    <property type="term" value="F:telomerase inhibitor activity"/>
    <property type="evidence" value="ECO:0007669"/>
    <property type="project" value="TreeGrafter"/>
</dbReference>
<reference evidence="7" key="1">
    <citation type="journal article" date="2023" name="BMC Genomics">
        <title>Chromosome-level genome assemblies of Cutaneotrichosporon spp. (Trichosporonales, Basidiomycota) reveal imbalanced evolution between nucleotide sequences and chromosome synteny.</title>
        <authorList>
            <person name="Kobayashi Y."/>
            <person name="Kayamori A."/>
            <person name="Aoki K."/>
            <person name="Shiwa Y."/>
            <person name="Matsutani M."/>
            <person name="Fujita N."/>
            <person name="Sugita T."/>
            <person name="Iwasaki W."/>
            <person name="Tanaka N."/>
            <person name="Takashima M."/>
        </authorList>
    </citation>
    <scope>NUCLEOTIDE SEQUENCE</scope>
    <source>
        <strain evidence="7">HIS019</strain>
    </source>
</reference>
<protein>
    <recommendedName>
        <fullName evidence="6">Telomeric single stranded DNA binding POT1/Cdc13 domain-containing protein</fullName>
    </recommendedName>
</protein>
<dbReference type="RefSeq" id="XP_060459758.1">
    <property type="nucleotide sequence ID" value="XM_060603468.1"/>
</dbReference>
<proteinExistence type="predicted"/>
<evidence type="ECO:0000256" key="5">
    <source>
        <dbReference type="SAM" id="MobiDB-lite"/>
    </source>
</evidence>
<dbReference type="InterPro" id="IPR028389">
    <property type="entry name" value="POT1"/>
</dbReference>
<dbReference type="Gene3D" id="2.40.50.140">
    <property type="entry name" value="Nucleic acid-binding proteins"/>
    <property type="match status" value="2"/>
</dbReference>